<dbReference type="Proteomes" id="UP000234530">
    <property type="component" value="Chromosome"/>
</dbReference>
<dbReference type="SUPFAM" id="SSF48008">
    <property type="entry name" value="GntR ligand-binding domain-like"/>
    <property type="match status" value="1"/>
</dbReference>
<dbReference type="InterPro" id="IPR011711">
    <property type="entry name" value="GntR_C"/>
</dbReference>
<evidence type="ECO:0000313" key="5">
    <source>
        <dbReference type="EMBL" id="AUH63357.1"/>
    </source>
</evidence>
<keyword evidence="2" id="KW-0238">DNA-binding</keyword>
<dbReference type="Gene3D" id="1.20.120.530">
    <property type="entry name" value="GntR ligand-binding domain-like"/>
    <property type="match status" value="1"/>
</dbReference>
<dbReference type="SUPFAM" id="SSF46785">
    <property type="entry name" value="Winged helix' DNA-binding domain"/>
    <property type="match status" value="1"/>
</dbReference>
<dbReference type="SMART" id="SM00345">
    <property type="entry name" value="HTH_GNTR"/>
    <property type="match status" value="1"/>
</dbReference>
<dbReference type="InterPro" id="IPR008920">
    <property type="entry name" value="TF_FadR/GntR_C"/>
</dbReference>
<proteinExistence type="predicted"/>
<dbReference type="GO" id="GO:0003700">
    <property type="term" value="F:DNA-binding transcription factor activity"/>
    <property type="evidence" value="ECO:0007669"/>
    <property type="project" value="InterPro"/>
</dbReference>
<organism evidence="5 6">
    <name type="scientific">Paracoccus zhejiangensis</name>
    <dbReference type="NCBI Taxonomy" id="1077935"/>
    <lineage>
        <taxon>Bacteria</taxon>
        <taxon>Pseudomonadati</taxon>
        <taxon>Pseudomonadota</taxon>
        <taxon>Alphaproteobacteria</taxon>
        <taxon>Rhodobacterales</taxon>
        <taxon>Paracoccaceae</taxon>
        <taxon>Paracoccus</taxon>
    </lineage>
</organism>
<evidence type="ECO:0000313" key="6">
    <source>
        <dbReference type="Proteomes" id="UP000234530"/>
    </source>
</evidence>
<dbReference type="EMBL" id="CP025430">
    <property type="protein sequence ID" value="AUH63357.1"/>
    <property type="molecule type" value="Genomic_DNA"/>
</dbReference>
<protein>
    <submittedName>
        <fullName evidence="5">GntR family transcriptional regulator</fullName>
    </submittedName>
</protein>
<name>A0A2H5EVP5_9RHOB</name>
<dbReference type="Pfam" id="PF07729">
    <property type="entry name" value="FCD"/>
    <property type="match status" value="1"/>
</dbReference>
<dbReference type="Pfam" id="PF00392">
    <property type="entry name" value="GntR"/>
    <property type="match status" value="1"/>
</dbReference>
<dbReference type="PROSITE" id="PS50949">
    <property type="entry name" value="HTH_GNTR"/>
    <property type="match status" value="1"/>
</dbReference>
<evidence type="ECO:0000256" key="1">
    <source>
        <dbReference type="ARBA" id="ARBA00023015"/>
    </source>
</evidence>
<dbReference type="OrthoDB" id="8638122at2"/>
<dbReference type="InterPro" id="IPR000524">
    <property type="entry name" value="Tscrpt_reg_HTH_GntR"/>
</dbReference>
<gene>
    <name evidence="5" type="ORF">CX676_03620</name>
</gene>
<keyword evidence="6" id="KW-1185">Reference proteome</keyword>
<evidence type="ECO:0000256" key="3">
    <source>
        <dbReference type="ARBA" id="ARBA00023163"/>
    </source>
</evidence>
<dbReference type="InterPro" id="IPR036390">
    <property type="entry name" value="WH_DNA-bd_sf"/>
</dbReference>
<keyword evidence="1" id="KW-0805">Transcription regulation</keyword>
<feature type="domain" description="HTH gntR-type" evidence="4">
    <location>
        <begin position="13"/>
        <end position="80"/>
    </location>
</feature>
<dbReference type="InterPro" id="IPR036388">
    <property type="entry name" value="WH-like_DNA-bd_sf"/>
</dbReference>
<dbReference type="AlphaFoldDB" id="A0A2H5EVP5"/>
<dbReference type="PANTHER" id="PTHR43537">
    <property type="entry name" value="TRANSCRIPTIONAL REGULATOR, GNTR FAMILY"/>
    <property type="match status" value="1"/>
</dbReference>
<dbReference type="CDD" id="cd07377">
    <property type="entry name" value="WHTH_GntR"/>
    <property type="match status" value="1"/>
</dbReference>
<dbReference type="GO" id="GO:0003677">
    <property type="term" value="F:DNA binding"/>
    <property type="evidence" value="ECO:0007669"/>
    <property type="project" value="UniProtKB-KW"/>
</dbReference>
<dbReference type="KEGG" id="pzh:CX676_03620"/>
<sequence length="233" mass="26166">MNEAQQSLADDPRSLSEQAYDRIRRDILLGNLMPDAKLQIETVSDRYGIGAVPVREALNRLSAEGLVQRRNQRGFFVSPLVIEELAELVRTRILLETLALRESIALGDEQWEEDLVLACHRLARSSRRLGPEVATRISEEWDIRHNEFHRLLISCCASAWLKGFCATMMVQAVRYRNISLNINPNPARRDGAVAEHQALLEAALARDADLACRLLGEHYSATLATLRPAGMQA</sequence>
<evidence type="ECO:0000256" key="2">
    <source>
        <dbReference type="ARBA" id="ARBA00023125"/>
    </source>
</evidence>
<reference evidence="5 6" key="1">
    <citation type="journal article" date="2013" name="Antonie Van Leeuwenhoek">
        <title>Paracoccus zhejiangensis sp. nov., isolated from activated sludge in wastewater-treatment system.</title>
        <authorList>
            <person name="Wu Z.G."/>
            <person name="Zhang D.F."/>
            <person name="Liu Y.L."/>
            <person name="Wang F."/>
            <person name="Jiang X."/>
            <person name="Li C."/>
            <person name="Li S.P."/>
            <person name="Hong Q."/>
            <person name="Li W.J."/>
        </authorList>
    </citation>
    <scope>NUCLEOTIDE SEQUENCE [LARGE SCALE GENOMIC DNA]</scope>
    <source>
        <strain evidence="5 6">J6</strain>
    </source>
</reference>
<dbReference type="SMART" id="SM00895">
    <property type="entry name" value="FCD"/>
    <property type="match status" value="1"/>
</dbReference>
<accession>A0A2H5EVP5</accession>
<dbReference type="RefSeq" id="WP_101751399.1">
    <property type="nucleotide sequence ID" value="NZ_CP025430.1"/>
</dbReference>
<keyword evidence="3" id="KW-0804">Transcription</keyword>
<dbReference type="PANTHER" id="PTHR43537:SF20">
    <property type="entry name" value="HTH-TYPE TRANSCRIPTIONAL REPRESSOR GLAR"/>
    <property type="match status" value="1"/>
</dbReference>
<dbReference type="Gene3D" id="1.10.10.10">
    <property type="entry name" value="Winged helix-like DNA-binding domain superfamily/Winged helix DNA-binding domain"/>
    <property type="match status" value="1"/>
</dbReference>
<evidence type="ECO:0000259" key="4">
    <source>
        <dbReference type="PROSITE" id="PS50949"/>
    </source>
</evidence>